<comment type="caution">
    <text evidence="2">The sequence shown here is derived from an EMBL/GenBank/DDBJ whole genome shotgun (WGS) entry which is preliminary data.</text>
</comment>
<organism evidence="2 3">
    <name type="scientific">Coemansia interrupta</name>
    <dbReference type="NCBI Taxonomy" id="1126814"/>
    <lineage>
        <taxon>Eukaryota</taxon>
        <taxon>Fungi</taxon>
        <taxon>Fungi incertae sedis</taxon>
        <taxon>Zoopagomycota</taxon>
        <taxon>Kickxellomycotina</taxon>
        <taxon>Kickxellomycetes</taxon>
        <taxon>Kickxellales</taxon>
        <taxon>Kickxellaceae</taxon>
        <taxon>Coemansia</taxon>
    </lineage>
</organism>
<feature type="transmembrane region" description="Helical" evidence="1">
    <location>
        <begin position="27"/>
        <end position="47"/>
    </location>
</feature>
<dbReference type="Proteomes" id="UP001140172">
    <property type="component" value="Unassembled WGS sequence"/>
</dbReference>
<keyword evidence="1" id="KW-0472">Membrane</keyword>
<dbReference type="AlphaFoldDB" id="A0A9W8HG17"/>
<sequence>MPTVLLGDPPPEPAFGRIGSRSLGRPGLFRLTLYITIVCSWSLFLLAKRHIHRLNTPTMRRFTESDITGAGAVEEGEQRSLPSEKSLWQWRRVSRDGLVDTVLLVVHVVWDSYNEFILAAIAMHAQKQA</sequence>
<proteinExistence type="predicted"/>
<protein>
    <submittedName>
        <fullName evidence="2">Uncharacterized protein</fullName>
    </submittedName>
</protein>
<dbReference type="EMBL" id="JANBUM010000167">
    <property type="protein sequence ID" value="KAJ2782708.1"/>
    <property type="molecule type" value="Genomic_DNA"/>
</dbReference>
<dbReference type="OrthoDB" id="5569090at2759"/>
<keyword evidence="1" id="KW-0812">Transmembrane</keyword>
<evidence type="ECO:0000256" key="1">
    <source>
        <dbReference type="SAM" id="Phobius"/>
    </source>
</evidence>
<reference evidence="2" key="1">
    <citation type="submission" date="2022-07" db="EMBL/GenBank/DDBJ databases">
        <title>Phylogenomic reconstructions and comparative analyses of Kickxellomycotina fungi.</title>
        <authorList>
            <person name="Reynolds N.K."/>
            <person name="Stajich J.E."/>
            <person name="Barry K."/>
            <person name="Grigoriev I.V."/>
            <person name="Crous P."/>
            <person name="Smith M.E."/>
        </authorList>
    </citation>
    <scope>NUCLEOTIDE SEQUENCE</scope>
    <source>
        <strain evidence="2">BCRC 34489</strain>
    </source>
</reference>
<gene>
    <name evidence="2" type="ORF">GGI15_002824</name>
</gene>
<name>A0A9W8HG17_9FUNG</name>
<feature type="non-terminal residue" evidence="2">
    <location>
        <position position="129"/>
    </location>
</feature>
<evidence type="ECO:0000313" key="2">
    <source>
        <dbReference type="EMBL" id="KAJ2782708.1"/>
    </source>
</evidence>
<accession>A0A9W8HG17</accession>
<evidence type="ECO:0000313" key="3">
    <source>
        <dbReference type="Proteomes" id="UP001140172"/>
    </source>
</evidence>
<keyword evidence="1" id="KW-1133">Transmembrane helix</keyword>
<keyword evidence="3" id="KW-1185">Reference proteome</keyword>